<dbReference type="PANTHER" id="PTHR30255">
    <property type="entry name" value="SINGLE-STRANDED-DNA-SPECIFIC EXONUCLEASE RECJ"/>
    <property type="match status" value="1"/>
</dbReference>
<evidence type="ECO:0000256" key="2">
    <source>
        <dbReference type="ARBA" id="ARBA00019841"/>
    </source>
</evidence>
<evidence type="ECO:0000259" key="9">
    <source>
        <dbReference type="Pfam" id="PF17768"/>
    </source>
</evidence>
<accession>A0A429ZZV9</accession>
<dbReference type="InterPro" id="IPR038763">
    <property type="entry name" value="DHH_sf"/>
</dbReference>
<feature type="domain" description="Single-stranded-DNA-specific exonuclease RecJ C-terminal" evidence="8">
    <location>
        <begin position="571"/>
        <end position="770"/>
    </location>
</feature>
<dbReference type="GO" id="GO:0006281">
    <property type="term" value="P:DNA repair"/>
    <property type="evidence" value="ECO:0007669"/>
    <property type="project" value="InterPro"/>
</dbReference>
<comment type="similarity">
    <text evidence="1">Belongs to the RecJ family.</text>
</comment>
<protein>
    <recommendedName>
        <fullName evidence="2">Single-stranded-DNA-specific exonuclease RecJ</fullName>
    </recommendedName>
</protein>
<dbReference type="InterPro" id="IPR001667">
    <property type="entry name" value="DDH_dom"/>
</dbReference>
<evidence type="ECO:0000259" key="8">
    <source>
        <dbReference type="Pfam" id="PF10141"/>
    </source>
</evidence>
<evidence type="ECO:0000256" key="5">
    <source>
        <dbReference type="ARBA" id="ARBA00022839"/>
    </source>
</evidence>
<organism evidence="10 11">
    <name type="scientific">Vagococcus vulneris</name>
    <dbReference type="NCBI Taxonomy" id="1977869"/>
    <lineage>
        <taxon>Bacteria</taxon>
        <taxon>Bacillati</taxon>
        <taxon>Bacillota</taxon>
        <taxon>Bacilli</taxon>
        <taxon>Lactobacillales</taxon>
        <taxon>Enterococcaceae</taxon>
        <taxon>Vagococcus</taxon>
    </lineage>
</organism>
<dbReference type="AlphaFoldDB" id="A0A429ZZV9"/>
<dbReference type="Gene3D" id="3.90.1640.30">
    <property type="match status" value="1"/>
</dbReference>
<dbReference type="InterPro" id="IPR003156">
    <property type="entry name" value="DHHA1_dom"/>
</dbReference>
<sequence>MLFLRESEYKWEQLNQDVRNDELTAALKDCGLSENLVPFLIHRGINTANELSVFLNPSLEDLHDPLLLHDMDKSIKRVQDAVMNDQKILIYGDYDADGITSTTVMKDTLELIGANVSYYLPNRFKDGYGPNLAVYQDMIENQGVQLIITVDNGVSGHEAIAYAKAQGVDVIVTDHHELPDTLPDAFAIVHPKHPESNYPFKELAGVGVAFKFATALLGETPLELIDLVAIGSIADMVPLVGENRSLVKLGIDMMRQSDRVGLHALAELAGTPLQEINEETIGFQFAPRLNALGRLGDASPGVELLSTFDEEKAAALAEFIQTTNVKRQEIVSEITEEALKMLATEQEQPMNILVKDGWHEGVLGIVANKIVKTTHKPTLVLTRNSDTGIIKGSGRSIEAVDLFKLLNQVKDLLLGFGGHYMAAGLSFEADKLDLIKDKLNQILRASDIDLSQKDVLVIDESLHPQEISITEIKRFDSLRPFGMDNPIPTVRVVGNQINQLKQIGSDKSHLKFELDNSGSKLDCIGFSMGNQLTELLDGDQYEIVGQLSINEWNGRQKPQLMVKDFKVDGMQILDIRGKKYHASLIQNDSCINIYFDEKFKDSYTDLPNLLWFNDLSADSSYQRQLTDRSIVILDCPPSMEVAEELFSYCDLNRIYIKADVDFDHYMQGIPNRTDFGKLFKVIKQFPTFDIRYKLPDLARYLKIDKNQLIFMIKVFFELGFVTIDDGVMSMVENPTQHPLTDSKEYQAYLKRIEAEKLFVYSDVSDIKKWLLLQEEAR</sequence>
<dbReference type="Pfam" id="PF02272">
    <property type="entry name" value="DHHA1"/>
    <property type="match status" value="1"/>
</dbReference>
<proteinExistence type="inferred from homology"/>
<feature type="domain" description="RecJ OB" evidence="9">
    <location>
        <begin position="458"/>
        <end position="564"/>
    </location>
</feature>
<dbReference type="GO" id="GO:0003676">
    <property type="term" value="F:nucleic acid binding"/>
    <property type="evidence" value="ECO:0007669"/>
    <property type="project" value="InterPro"/>
</dbReference>
<gene>
    <name evidence="10" type="ORF">CBF37_04490</name>
</gene>
<comment type="caution">
    <text evidence="10">The sequence shown here is derived from an EMBL/GenBank/DDBJ whole genome shotgun (WGS) entry which is preliminary data.</text>
</comment>
<keyword evidence="4" id="KW-0378">Hydrolase</keyword>
<dbReference type="NCBIfam" id="TIGR00644">
    <property type="entry name" value="recJ"/>
    <property type="match status" value="1"/>
</dbReference>
<name>A0A429ZZV9_9ENTE</name>
<evidence type="ECO:0000256" key="4">
    <source>
        <dbReference type="ARBA" id="ARBA00022801"/>
    </source>
</evidence>
<keyword evidence="11" id="KW-1185">Reference proteome</keyword>
<evidence type="ECO:0000313" key="10">
    <source>
        <dbReference type="EMBL" id="RST99590.1"/>
    </source>
</evidence>
<dbReference type="Gene3D" id="3.10.310.30">
    <property type="match status" value="1"/>
</dbReference>
<dbReference type="PANTHER" id="PTHR30255:SF2">
    <property type="entry name" value="SINGLE-STRANDED-DNA-SPECIFIC EXONUCLEASE RECJ"/>
    <property type="match status" value="1"/>
</dbReference>
<feature type="domain" description="DDH" evidence="6">
    <location>
        <begin position="87"/>
        <end position="231"/>
    </location>
</feature>
<dbReference type="OrthoDB" id="9809852at2"/>
<dbReference type="Proteomes" id="UP000287857">
    <property type="component" value="Unassembled WGS sequence"/>
</dbReference>
<evidence type="ECO:0000259" key="7">
    <source>
        <dbReference type="Pfam" id="PF02272"/>
    </source>
</evidence>
<keyword evidence="5 10" id="KW-0269">Exonuclease</keyword>
<dbReference type="InterPro" id="IPR004610">
    <property type="entry name" value="RecJ"/>
</dbReference>
<dbReference type="InterPro" id="IPR041122">
    <property type="entry name" value="RecJ_OB"/>
</dbReference>
<dbReference type="InterPro" id="IPR051673">
    <property type="entry name" value="SSDNA_exonuclease_RecJ"/>
</dbReference>
<dbReference type="Pfam" id="PF10141">
    <property type="entry name" value="ssDNA-exonuc_C"/>
    <property type="match status" value="1"/>
</dbReference>
<reference evidence="10 11" key="1">
    <citation type="submission" date="2017-05" db="EMBL/GenBank/DDBJ databases">
        <title>Vagococcus spp. assemblies.</title>
        <authorList>
            <person name="Gulvik C.A."/>
        </authorList>
    </citation>
    <scope>NUCLEOTIDE SEQUENCE [LARGE SCALE GENOMIC DNA]</scope>
    <source>
        <strain evidence="10 11">SS1995</strain>
    </source>
</reference>
<dbReference type="Pfam" id="PF17768">
    <property type="entry name" value="RecJ_OB"/>
    <property type="match status" value="1"/>
</dbReference>
<dbReference type="GO" id="GO:0006310">
    <property type="term" value="P:DNA recombination"/>
    <property type="evidence" value="ECO:0007669"/>
    <property type="project" value="InterPro"/>
</dbReference>
<evidence type="ECO:0000256" key="1">
    <source>
        <dbReference type="ARBA" id="ARBA00005915"/>
    </source>
</evidence>
<dbReference type="EMBL" id="NGJS01000004">
    <property type="protein sequence ID" value="RST99590.1"/>
    <property type="molecule type" value="Genomic_DNA"/>
</dbReference>
<keyword evidence="3" id="KW-0540">Nuclease</keyword>
<evidence type="ECO:0000256" key="3">
    <source>
        <dbReference type="ARBA" id="ARBA00022722"/>
    </source>
</evidence>
<dbReference type="SUPFAM" id="SSF64182">
    <property type="entry name" value="DHH phosphoesterases"/>
    <property type="match status" value="1"/>
</dbReference>
<feature type="domain" description="DHHA1" evidence="7">
    <location>
        <begin position="354"/>
        <end position="444"/>
    </location>
</feature>
<dbReference type="GO" id="GO:0008409">
    <property type="term" value="F:5'-3' exonuclease activity"/>
    <property type="evidence" value="ECO:0007669"/>
    <property type="project" value="InterPro"/>
</dbReference>
<evidence type="ECO:0000313" key="11">
    <source>
        <dbReference type="Proteomes" id="UP000287857"/>
    </source>
</evidence>
<evidence type="ECO:0000259" key="6">
    <source>
        <dbReference type="Pfam" id="PF01368"/>
    </source>
</evidence>
<dbReference type="Pfam" id="PF01368">
    <property type="entry name" value="DHH"/>
    <property type="match status" value="1"/>
</dbReference>
<dbReference type="InterPro" id="IPR018779">
    <property type="entry name" value="RecJ_C"/>
</dbReference>